<dbReference type="Pfam" id="PF05193">
    <property type="entry name" value="Peptidase_M16_C"/>
    <property type="match status" value="1"/>
</dbReference>
<dbReference type="STRING" id="78915.A0A4P9XTT9"/>
<feature type="non-terminal residue" evidence="3">
    <location>
        <position position="1"/>
    </location>
</feature>
<dbReference type="InterPro" id="IPR011765">
    <property type="entry name" value="Pept_M16_N"/>
</dbReference>
<dbReference type="GO" id="GO:0046872">
    <property type="term" value="F:metal ion binding"/>
    <property type="evidence" value="ECO:0007669"/>
    <property type="project" value="InterPro"/>
</dbReference>
<keyword evidence="4" id="KW-1185">Reference proteome</keyword>
<dbReference type="InterPro" id="IPR007863">
    <property type="entry name" value="Peptidase_M16_C"/>
</dbReference>
<dbReference type="InterPro" id="IPR011249">
    <property type="entry name" value="Metalloenz_LuxS/M16"/>
</dbReference>
<dbReference type="AlphaFoldDB" id="A0A4P9XTT9"/>
<proteinExistence type="predicted"/>
<dbReference type="PANTHER" id="PTHR43016">
    <property type="entry name" value="PRESEQUENCE PROTEASE"/>
    <property type="match status" value="1"/>
</dbReference>
<evidence type="ECO:0000259" key="2">
    <source>
        <dbReference type="Pfam" id="PF05193"/>
    </source>
</evidence>
<dbReference type="SUPFAM" id="SSF63411">
    <property type="entry name" value="LuxS/MPP-like metallohydrolase"/>
    <property type="match status" value="3"/>
</dbReference>
<protein>
    <recommendedName>
        <fullName evidence="5">Metalloenzyme, LuxS/M16 peptidase-like protein</fullName>
    </recommendedName>
</protein>
<name>A0A4P9XTT9_9FUNG</name>
<evidence type="ECO:0000313" key="3">
    <source>
        <dbReference type="EMBL" id="RKP09576.1"/>
    </source>
</evidence>
<gene>
    <name evidence="3" type="ORF">THASP1DRAFT_2677</name>
</gene>
<sequence length="1016" mass="111343">QANVYRHDGTGMRAVLLHVPGPLCYLTVVVPTGCKNNRGLPHTLEHLIFCGSAQHPRRGYLDTLACRSLSSGTNAYTAEDHTAYTLTTAGAEGMRSVLAVYLQHILAPTLRDEQFVTEVFHWDGNAKQQGVVYSEMAARENTSADLFDRHLRQMLYADSSTYYYECGGLTPEIMLLSNEQIRRYHRDFYQPSQLTLLLAGSGLDDSMLAAASAALDAFAPRHAVQSTDMDIERPLALCADYRTLTKPVNTRTVRFASVEEDVGEIGYGWHAPALSDVKTCVALQVLLRYFQETAASPLRQRFVERTQPWAAFVWYELEQYVRPYIVVAFGGVPCAELDLDLEAEADDTASGKHTAGDGGDPLDLLRHGPFYRALMDVLQTVAREGFPEADTMPSALRRHRKKLCEEIEYDPHDTFMTSLVHDVVAQAFLGSDHADAPSLGSRAQLFHVLDELEHEGDTYWLSLLRRWLINAPAVEVIMVPDATMASDIEEHTLKMQQKKRDELGDAGMAQLAVEVTRAVEANKVDVPPSVIQTMPDIPLVSNVPRLPFQARITQLDGRARPFTTAQLVDADTVFTHIQLGLPVAALPHQLRPYLLLFQSLLFQSSVRIPNAAEFAWMEREGISLGKVLDYRDVTRCLARDLVSHGASAGYGSQLAGTAWLPDLFMIMGAAERGSYNKMVTWLLGVLVGVQFEASRISTIVRNLLSDLGEIKREGSDMLEAVISRSTLSPLESGSQVAARAGSSGVTLNQNDLVVSLFRQQAFLKGVLARVESGSDGAQGVLDALEDLRKYLLTPQQATHDGSGCELDGFVQITTPSGAAGTPTRDDPCAAFLSVWDSLILSAPEMVRRTGARGPFPIPRVPYCPKLDASLVTPGSAVTLALPALTSSYVACILPCDVFGPVSDPSHPLHSDYFAVTLLCELLSRTEGPLYEAVRGKGYAYGAHIGIRPWCGQLVYSVGEAQDPANALRAFWAVLESMDSVWDEMCTPFAIDAARSTIAYQWFSDRSTAPNVIGAVL</sequence>
<dbReference type="EMBL" id="KZ992503">
    <property type="protein sequence ID" value="RKP09576.1"/>
    <property type="molecule type" value="Genomic_DNA"/>
</dbReference>
<dbReference type="Pfam" id="PF00675">
    <property type="entry name" value="Peptidase_M16"/>
    <property type="match status" value="1"/>
</dbReference>
<dbReference type="OrthoDB" id="4953at2759"/>
<feature type="domain" description="Peptidase M16 C-terminal" evidence="2">
    <location>
        <begin position="177"/>
        <end position="307"/>
    </location>
</feature>
<dbReference type="PANTHER" id="PTHR43016:SF6">
    <property type="entry name" value="PEPTIDASE M16 N-TERMINAL DOMAIN-CONTAINING PROTEIN"/>
    <property type="match status" value="1"/>
</dbReference>
<organism evidence="3 4">
    <name type="scientific">Thamnocephalis sphaerospora</name>
    <dbReference type="NCBI Taxonomy" id="78915"/>
    <lineage>
        <taxon>Eukaryota</taxon>
        <taxon>Fungi</taxon>
        <taxon>Fungi incertae sedis</taxon>
        <taxon>Zoopagomycota</taxon>
        <taxon>Zoopagomycotina</taxon>
        <taxon>Zoopagomycetes</taxon>
        <taxon>Zoopagales</taxon>
        <taxon>Sigmoideomycetaceae</taxon>
        <taxon>Thamnocephalis</taxon>
    </lineage>
</organism>
<dbReference type="FunFam" id="3.30.830.10:FF:000015">
    <property type="entry name" value="Putative zinc metalloprotease"/>
    <property type="match status" value="1"/>
</dbReference>
<evidence type="ECO:0008006" key="5">
    <source>
        <dbReference type="Google" id="ProtNLM"/>
    </source>
</evidence>
<feature type="non-terminal residue" evidence="3">
    <location>
        <position position="1016"/>
    </location>
</feature>
<evidence type="ECO:0000259" key="1">
    <source>
        <dbReference type="Pfam" id="PF00675"/>
    </source>
</evidence>
<reference evidence="4" key="1">
    <citation type="journal article" date="2018" name="Nat. Microbiol.">
        <title>Leveraging single-cell genomics to expand the fungal tree of life.</title>
        <authorList>
            <person name="Ahrendt S.R."/>
            <person name="Quandt C.A."/>
            <person name="Ciobanu D."/>
            <person name="Clum A."/>
            <person name="Salamov A."/>
            <person name="Andreopoulos B."/>
            <person name="Cheng J.F."/>
            <person name="Woyke T."/>
            <person name="Pelin A."/>
            <person name="Henrissat B."/>
            <person name="Reynolds N.K."/>
            <person name="Benny G.L."/>
            <person name="Smith M.E."/>
            <person name="James T.Y."/>
            <person name="Grigoriev I.V."/>
        </authorList>
    </citation>
    <scope>NUCLEOTIDE SEQUENCE [LARGE SCALE GENOMIC DNA]</scope>
    <source>
        <strain evidence="4">RSA 1356</strain>
    </source>
</reference>
<dbReference type="Proteomes" id="UP000271241">
    <property type="component" value="Unassembled WGS sequence"/>
</dbReference>
<evidence type="ECO:0000313" key="4">
    <source>
        <dbReference type="Proteomes" id="UP000271241"/>
    </source>
</evidence>
<dbReference type="Gene3D" id="3.30.830.10">
    <property type="entry name" value="Metalloenzyme, LuxS/M16 peptidase-like"/>
    <property type="match status" value="4"/>
</dbReference>
<feature type="domain" description="Peptidase M16 N-terminal" evidence="1">
    <location>
        <begin position="20"/>
        <end position="118"/>
    </location>
</feature>
<accession>A0A4P9XTT9</accession>